<dbReference type="RefSeq" id="XP_029224941.1">
    <property type="nucleotide sequence ID" value="XM_029374920.1"/>
</dbReference>
<evidence type="ECO:0000313" key="2">
    <source>
        <dbReference type="Proteomes" id="UP000284403"/>
    </source>
</evidence>
<organism evidence="1 2">
    <name type="scientific">Trypanosoma conorhini</name>
    <dbReference type="NCBI Taxonomy" id="83891"/>
    <lineage>
        <taxon>Eukaryota</taxon>
        <taxon>Discoba</taxon>
        <taxon>Euglenozoa</taxon>
        <taxon>Kinetoplastea</taxon>
        <taxon>Metakinetoplastina</taxon>
        <taxon>Trypanosomatida</taxon>
        <taxon>Trypanosomatidae</taxon>
        <taxon>Trypanosoma</taxon>
    </lineage>
</organism>
<dbReference type="EMBL" id="MKKU01000700">
    <property type="protein sequence ID" value="RNF03908.1"/>
    <property type="molecule type" value="Genomic_DNA"/>
</dbReference>
<dbReference type="AlphaFoldDB" id="A0A422NEM1"/>
<sequence>MHDIKKRIVGTPRLASARVRRHTVVVRCCFRLAQASRWAVFFLLLLAFAEGLLQRIGACTDTASLRGDAFEEESSAPWRGNWKYYFVSSFWRPRHGCVLSTRAVTGHLRADGGVARSLL</sequence>
<accession>A0A422NEM1</accession>
<gene>
    <name evidence="1" type="ORF">Tco025E_08063</name>
</gene>
<proteinExistence type="predicted"/>
<name>A0A422NEM1_9TRYP</name>
<dbReference type="GeneID" id="40321674"/>
<evidence type="ECO:0000313" key="1">
    <source>
        <dbReference type="EMBL" id="RNF03908.1"/>
    </source>
</evidence>
<protein>
    <submittedName>
        <fullName evidence="1">Uncharacterized protein</fullName>
    </submittedName>
</protein>
<keyword evidence="2" id="KW-1185">Reference proteome</keyword>
<reference evidence="1 2" key="1">
    <citation type="journal article" date="2018" name="BMC Genomics">
        <title>Genomic comparison of Trypanosoma conorhini and Trypanosoma rangeli to Trypanosoma cruzi strains of high and low virulence.</title>
        <authorList>
            <person name="Bradwell K.R."/>
            <person name="Koparde V.N."/>
            <person name="Matveyev A.V."/>
            <person name="Serrano M.G."/>
            <person name="Alves J.M."/>
            <person name="Parikh H."/>
            <person name="Huang B."/>
            <person name="Lee V."/>
            <person name="Espinosa-Alvarez O."/>
            <person name="Ortiz P.A."/>
            <person name="Costa-Martins A.G."/>
            <person name="Teixeira M.M."/>
            <person name="Buck G.A."/>
        </authorList>
    </citation>
    <scope>NUCLEOTIDE SEQUENCE [LARGE SCALE GENOMIC DNA]</scope>
    <source>
        <strain evidence="1 2">025E</strain>
    </source>
</reference>
<comment type="caution">
    <text evidence="1">The sequence shown here is derived from an EMBL/GenBank/DDBJ whole genome shotgun (WGS) entry which is preliminary data.</text>
</comment>
<dbReference type="Proteomes" id="UP000284403">
    <property type="component" value="Unassembled WGS sequence"/>
</dbReference>